<name>M0KW56_9EURY</name>
<dbReference type="SUPFAM" id="SSF53300">
    <property type="entry name" value="vWA-like"/>
    <property type="match status" value="1"/>
</dbReference>
<organism evidence="1 2">
    <name type="scientific">Haloarcula marismortui ATCC 33799</name>
    <dbReference type="NCBI Taxonomy" id="662475"/>
    <lineage>
        <taxon>Archaea</taxon>
        <taxon>Methanobacteriati</taxon>
        <taxon>Methanobacteriota</taxon>
        <taxon>Stenosarchaea group</taxon>
        <taxon>Halobacteria</taxon>
        <taxon>Halobacteriales</taxon>
        <taxon>Haloarculaceae</taxon>
        <taxon>Haloarcula</taxon>
    </lineage>
</organism>
<dbReference type="InterPro" id="IPR036465">
    <property type="entry name" value="vWFA_dom_sf"/>
</dbReference>
<dbReference type="Gene3D" id="3.40.50.410">
    <property type="entry name" value="von Willebrand factor, type A domain"/>
    <property type="match status" value="1"/>
</dbReference>
<evidence type="ECO:0000313" key="2">
    <source>
        <dbReference type="Proteomes" id="UP000011687"/>
    </source>
</evidence>
<dbReference type="Proteomes" id="UP000011687">
    <property type="component" value="Unassembled WGS sequence"/>
</dbReference>
<evidence type="ECO:0000313" key="1">
    <source>
        <dbReference type="EMBL" id="EMA23960.1"/>
    </source>
</evidence>
<reference evidence="1 2" key="1">
    <citation type="journal article" date="2014" name="PLoS Genet.">
        <title>Phylogenetically driven sequencing of extremely halophilic archaea reveals strategies for static and dynamic osmo-response.</title>
        <authorList>
            <person name="Becker E.A."/>
            <person name="Seitzer P.M."/>
            <person name="Tritt A."/>
            <person name="Larsen D."/>
            <person name="Krusor M."/>
            <person name="Yao A.I."/>
            <person name="Wu D."/>
            <person name="Madern D."/>
            <person name="Eisen J.A."/>
            <person name="Darling A.E."/>
            <person name="Facciotti M.T."/>
        </authorList>
    </citation>
    <scope>NUCLEOTIDE SEQUENCE [LARGE SCALE GENOMIC DNA]</scope>
    <source>
        <strain evidence="1 2">ATCC 33799</strain>
    </source>
</reference>
<keyword evidence="2" id="KW-1185">Reference proteome</keyword>
<gene>
    <name evidence="1" type="ORF">C435_03538</name>
</gene>
<comment type="caution">
    <text evidence="1">The sequence shown here is derived from an EMBL/GenBank/DDBJ whole genome shotgun (WGS) entry which is preliminary data.</text>
</comment>
<proteinExistence type="predicted"/>
<protein>
    <submittedName>
        <fullName evidence="1">von Willebrand factor A</fullName>
    </submittedName>
</protein>
<sequence>MRGQIEEAEVAAGGFVSALETIGVTTALVELYQDTARMVKPFQSPVESRRAAVANGAVGGSTPLTDALVLSRERVKHGNHYPFLLVISDGLPNDKEAYLSELSATQFPVVGVNIASEGRADREFDEYYNICRRADPTNVGEVLSNLTREIVF</sequence>
<accession>M0KW56</accession>
<dbReference type="AlphaFoldDB" id="M0KW56"/>
<dbReference type="EMBL" id="AOLS01000019">
    <property type="protein sequence ID" value="EMA23960.1"/>
    <property type="molecule type" value="Genomic_DNA"/>
</dbReference>